<protein>
    <recommendedName>
        <fullName evidence="2">FH2 domain-containing protein</fullName>
    </recommendedName>
</protein>
<feature type="region of interest" description="Disordered" evidence="1">
    <location>
        <begin position="416"/>
        <end position="466"/>
    </location>
</feature>
<dbReference type="SMART" id="SM00498">
    <property type="entry name" value="FH2"/>
    <property type="match status" value="1"/>
</dbReference>
<dbReference type="Pfam" id="PF02181">
    <property type="entry name" value="FH2"/>
    <property type="match status" value="1"/>
</dbReference>
<gene>
    <name evidence="3" type="ORF">EIP91_005241</name>
</gene>
<evidence type="ECO:0000313" key="4">
    <source>
        <dbReference type="Proteomes" id="UP000292702"/>
    </source>
</evidence>
<dbReference type="InterPro" id="IPR042201">
    <property type="entry name" value="FH2_Formin_sf"/>
</dbReference>
<accession>A0A4R0RMY3</accession>
<dbReference type="SUPFAM" id="SSF101447">
    <property type="entry name" value="Formin homology 2 domain (FH2 domain)"/>
    <property type="match status" value="1"/>
</dbReference>
<sequence length="466" mass="50830">MGGPPPPPPLPPGIPGAPPPPPPPPSVSRPIVKVSAKQTTKRLKPFFWNKLQAPTTTSVWNDKVPSLSVDLKDLESMFAIDAQPSTSSKMSVTSPKKQNVTTLLDITRANNVAIMLSRIKLSLPDIRRALLELDDIKLSTDDLKAIGKQLPTTEEIARITDFEDVGKLAKADQYFSHIMTIPRLSERLECMLYRRKLEIEIEEVRPELNIVRNASHELRASVRFKQVLQTVLAVGNALNGSSFRGNARGFQLDALLKLKETKTAKGGADCPTLLHYVAKVLLRSDPVLVTFIEDTPHLEAAARVSVPTVMQTIQSLVNGLSTVKEELVRAQKDPLSQGDRFVSVMQPFILVSGPTVDAIKKMSLSLDAELKSLLTFYGEMAEGPEATKPEDFFSMILSFSSSLQKAALEVHDAEVKSGKGAPKISVEEAEAPTEPTVKGKQATSENTLKPPPDSQGRAAGRDPSDR</sequence>
<organism evidence="3 4">
    <name type="scientific">Steccherinum ochraceum</name>
    <dbReference type="NCBI Taxonomy" id="92696"/>
    <lineage>
        <taxon>Eukaryota</taxon>
        <taxon>Fungi</taxon>
        <taxon>Dikarya</taxon>
        <taxon>Basidiomycota</taxon>
        <taxon>Agaricomycotina</taxon>
        <taxon>Agaricomycetes</taxon>
        <taxon>Polyporales</taxon>
        <taxon>Steccherinaceae</taxon>
        <taxon>Steccherinum</taxon>
    </lineage>
</organism>
<dbReference type="OrthoDB" id="1668162at2759"/>
<dbReference type="Gene3D" id="1.20.58.2220">
    <property type="entry name" value="Formin, FH2 domain"/>
    <property type="match status" value="1"/>
</dbReference>
<dbReference type="PANTHER" id="PTHR45725:SF1">
    <property type="entry name" value="DISHEVELLED ASSOCIATED ACTIVATOR OF MORPHOGENESIS, ISOFORM D"/>
    <property type="match status" value="1"/>
</dbReference>
<dbReference type="PROSITE" id="PS51444">
    <property type="entry name" value="FH2"/>
    <property type="match status" value="1"/>
</dbReference>
<dbReference type="InterPro" id="IPR015425">
    <property type="entry name" value="FH2_Formin"/>
</dbReference>
<feature type="domain" description="FH2" evidence="2">
    <location>
        <begin position="33"/>
        <end position="429"/>
    </location>
</feature>
<dbReference type="EMBL" id="RWJN01000029">
    <property type="protein sequence ID" value="TCD69991.1"/>
    <property type="molecule type" value="Genomic_DNA"/>
</dbReference>
<dbReference type="AlphaFoldDB" id="A0A4R0RMY3"/>
<evidence type="ECO:0000313" key="3">
    <source>
        <dbReference type="EMBL" id="TCD69991.1"/>
    </source>
</evidence>
<dbReference type="Proteomes" id="UP000292702">
    <property type="component" value="Unassembled WGS sequence"/>
</dbReference>
<dbReference type="STRING" id="92696.A0A4R0RMY3"/>
<dbReference type="InterPro" id="IPR051425">
    <property type="entry name" value="Formin_Homology"/>
</dbReference>
<comment type="caution">
    <text evidence="3">The sequence shown here is derived from an EMBL/GenBank/DDBJ whole genome shotgun (WGS) entry which is preliminary data.</text>
</comment>
<feature type="compositionally biased region" description="Pro residues" evidence="1">
    <location>
        <begin position="1"/>
        <end position="27"/>
    </location>
</feature>
<feature type="region of interest" description="Disordered" evidence="1">
    <location>
        <begin position="1"/>
        <end position="30"/>
    </location>
</feature>
<evidence type="ECO:0000259" key="2">
    <source>
        <dbReference type="PROSITE" id="PS51444"/>
    </source>
</evidence>
<name>A0A4R0RMY3_9APHY</name>
<evidence type="ECO:0000256" key="1">
    <source>
        <dbReference type="SAM" id="MobiDB-lite"/>
    </source>
</evidence>
<dbReference type="PANTHER" id="PTHR45725">
    <property type="entry name" value="FORMIN HOMOLOGY 2 FAMILY MEMBER"/>
    <property type="match status" value="1"/>
</dbReference>
<proteinExistence type="predicted"/>
<reference evidence="3 4" key="1">
    <citation type="submission" date="2018-11" db="EMBL/GenBank/DDBJ databases">
        <title>Genome assembly of Steccherinum ochraceum LE-BIN_3174, the white-rot fungus of the Steccherinaceae family (The Residual Polyporoid clade, Polyporales, Basidiomycota).</title>
        <authorList>
            <person name="Fedorova T.V."/>
            <person name="Glazunova O.A."/>
            <person name="Landesman E.O."/>
            <person name="Moiseenko K.V."/>
            <person name="Psurtseva N.V."/>
            <person name="Savinova O.S."/>
            <person name="Shakhova N.V."/>
            <person name="Tyazhelova T.V."/>
            <person name="Vasina D.V."/>
        </authorList>
    </citation>
    <scope>NUCLEOTIDE SEQUENCE [LARGE SCALE GENOMIC DNA]</scope>
    <source>
        <strain evidence="3 4">LE-BIN_3174</strain>
    </source>
</reference>
<keyword evidence="4" id="KW-1185">Reference proteome</keyword>